<reference evidence="1" key="1">
    <citation type="journal article" date="2013" name="Int. J. Syst. Evol. Microbiol.">
        <title>Polycladomyces abyssicola gen. nov., sp. nov., a thermophilic filamentous bacterium isolated from hemipelagic sediment.</title>
        <authorList>
            <person name="Tsubouchi T."/>
            <person name="Shimane Y."/>
            <person name="Mori K."/>
            <person name="Usui K."/>
            <person name="Hiraki T."/>
            <person name="Tame A."/>
            <person name="Uematsu K."/>
            <person name="Maruyama T."/>
            <person name="Hatada Y."/>
        </authorList>
    </citation>
    <scope>NUCLEOTIDE SEQUENCE</scope>
    <source>
        <strain evidence="1">JIR-001</strain>
    </source>
</reference>
<dbReference type="KEGG" id="pabs:JIR001_16250"/>
<evidence type="ECO:0000313" key="1">
    <source>
        <dbReference type="EMBL" id="BCU81842.1"/>
    </source>
</evidence>
<sequence>MTASLSSGWILEVLKSHLSDEEWDRIQTVMHAESWASPSARKRRWRTEEEEIPLRFTLDIDVKS</sequence>
<protein>
    <submittedName>
        <fullName evidence="1">Uncharacterized protein</fullName>
    </submittedName>
</protein>
<evidence type="ECO:0000313" key="2">
    <source>
        <dbReference type="Proteomes" id="UP000677436"/>
    </source>
</evidence>
<dbReference type="EMBL" id="AP024601">
    <property type="protein sequence ID" value="BCU81842.1"/>
    <property type="molecule type" value="Genomic_DNA"/>
</dbReference>
<name>A0A8D5ZND7_9BACL</name>
<accession>A0A8D5ZND7</accession>
<dbReference type="RefSeq" id="WP_205494821.1">
    <property type="nucleotide sequence ID" value="NZ_AP024601.1"/>
</dbReference>
<gene>
    <name evidence="1" type="ORF">JIR001_16250</name>
</gene>
<organism evidence="1 2">
    <name type="scientific">Polycladomyces abyssicola</name>
    <dbReference type="NCBI Taxonomy" id="1125966"/>
    <lineage>
        <taxon>Bacteria</taxon>
        <taxon>Bacillati</taxon>
        <taxon>Bacillota</taxon>
        <taxon>Bacilli</taxon>
        <taxon>Bacillales</taxon>
        <taxon>Thermoactinomycetaceae</taxon>
        <taxon>Polycladomyces</taxon>
    </lineage>
</organism>
<dbReference type="Proteomes" id="UP000677436">
    <property type="component" value="Chromosome"/>
</dbReference>
<keyword evidence="2" id="KW-1185">Reference proteome</keyword>
<reference evidence="1" key="2">
    <citation type="journal article" date="2021" name="Microbiol. Resour. Announc.">
        <title>Complete Genome Sequence of Polycladomyces abyssicola JIR-001T, Isolated from Hemipelagic Sediment in Deep Seawater.</title>
        <authorList>
            <person name="Tsubouchi T."/>
            <person name="Kaneko Y."/>
        </authorList>
    </citation>
    <scope>NUCLEOTIDE SEQUENCE</scope>
    <source>
        <strain evidence="1">JIR-001</strain>
    </source>
</reference>
<dbReference type="AlphaFoldDB" id="A0A8D5ZND7"/>
<proteinExistence type="predicted"/>